<proteinExistence type="predicted"/>
<evidence type="ECO:0000313" key="1">
    <source>
        <dbReference type="EMBL" id="JAD28197.1"/>
    </source>
</evidence>
<reference evidence="1" key="2">
    <citation type="journal article" date="2015" name="Data Brief">
        <title>Shoot transcriptome of the giant reed, Arundo donax.</title>
        <authorList>
            <person name="Barrero R.A."/>
            <person name="Guerrero F.D."/>
            <person name="Moolhuijzen P."/>
            <person name="Goolsby J.A."/>
            <person name="Tidwell J."/>
            <person name="Bellgard S.E."/>
            <person name="Bellgard M.I."/>
        </authorList>
    </citation>
    <scope>NUCLEOTIDE SEQUENCE</scope>
    <source>
        <tissue evidence="1">Shoot tissue taken approximately 20 cm above the soil surface</tissue>
    </source>
</reference>
<organism evidence="1">
    <name type="scientific">Arundo donax</name>
    <name type="common">Giant reed</name>
    <name type="synonym">Donax arundinaceus</name>
    <dbReference type="NCBI Taxonomy" id="35708"/>
    <lineage>
        <taxon>Eukaryota</taxon>
        <taxon>Viridiplantae</taxon>
        <taxon>Streptophyta</taxon>
        <taxon>Embryophyta</taxon>
        <taxon>Tracheophyta</taxon>
        <taxon>Spermatophyta</taxon>
        <taxon>Magnoliopsida</taxon>
        <taxon>Liliopsida</taxon>
        <taxon>Poales</taxon>
        <taxon>Poaceae</taxon>
        <taxon>PACMAD clade</taxon>
        <taxon>Arundinoideae</taxon>
        <taxon>Arundineae</taxon>
        <taxon>Arundo</taxon>
    </lineage>
</organism>
<sequence length="15" mass="1800">MVIVFPGDQVRRARR</sequence>
<reference evidence="1" key="1">
    <citation type="submission" date="2014-09" db="EMBL/GenBank/DDBJ databases">
        <authorList>
            <person name="Magalhaes I.L.F."/>
            <person name="Oliveira U."/>
            <person name="Santos F.R."/>
            <person name="Vidigal T.H.D.A."/>
            <person name="Brescovit A.D."/>
            <person name="Santos A.J."/>
        </authorList>
    </citation>
    <scope>NUCLEOTIDE SEQUENCE</scope>
    <source>
        <tissue evidence="1">Shoot tissue taken approximately 20 cm above the soil surface</tissue>
    </source>
</reference>
<name>A0A0A8Z015_ARUDO</name>
<dbReference type="EMBL" id="GBRH01269698">
    <property type="protein sequence ID" value="JAD28197.1"/>
    <property type="molecule type" value="Transcribed_RNA"/>
</dbReference>
<accession>A0A0A8Z015</accession>
<protein>
    <submittedName>
        <fullName evidence="1">Uncharacterized protein</fullName>
    </submittedName>
</protein>